<feature type="compositionally biased region" description="Low complexity" evidence="1">
    <location>
        <begin position="34"/>
        <end position="53"/>
    </location>
</feature>
<name>A0AAN6TSD5_9PEZI</name>
<dbReference type="InterPro" id="IPR052895">
    <property type="entry name" value="HetReg/Transcr_Mod"/>
</dbReference>
<gene>
    <name evidence="3" type="ORF">N657DRAFT_581191</name>
</gene>
<feature type="domain" description="Heterokaryon incompatibility" evidence="2">
    <location>
        <begin position="121"/>
        <end position="297"/>
    </location>
</feature>
<keyword evidence="4" id="KW-1185">Reference proteome</keyword>
<reference evidence="3" key="2">
    <citation type="submission" date="2023-05" db="EMBL/GenBank/DDBJ databases">
        <authorList>
            <consortium name="Lawrence Berkeley National Laboratory"/>
            <person name="Steindorff A."/>
            <person name="Hensen N."/>
            <person name="Bonometti L."/>
            <person name="Westerberg I."/>
            <person name="Brannstrom I.O."/>
            <person name="Guillou S."/>
            <person name="Cros-Aarteil S."/>
            <person name="Calhoun S."/>
            <person name="Haridas S."/>
            <person name="Kuo A."/>
            <person name="Mondo S."/>
            <person name="Pangilinan J."/>
            <person name="Riley R."/>
            <person name="Labutti K."/>
            <person name="Andreopoulos B."/>
            <person name="Lipzen A."/>
            <person name="Chen C."/>
            <person name="Yanf M."/>
            <person name="Daum C."/>
            <person name="Ng V."/>
            <person name="Clum A."/>
            <person name="Ohm R."/>
            <person name="Martin F."/>
            <person name="Silar P."/>
            <person name="Natvig D."/>
            <person name="Lalanne C."/>
            <person name="Gautier V."/>
            <person name="Ament-Velasquez S.L."/>
            <person name="Kruys A."/>
            <person name="Hutchinson M.I."/>
            <person name="Powell A.J."/>
            <person name="Barry K."/>
            <person name="Miller A.N."/>
            <person name="Grigoriev I.V."/>
            <person name="Debuchy R."/>
            <person name="Gladieux P."/>
            <person name="Thoren M.H."/>
            <person name="Johannesson H."/>
        </authorList>
    </citation>
    <scope>NUCLEOTIDE SEQUENCE</scope>
    <source>
        <strain evidence="3">CBS 731.68</strain>
    </source>
</reference>
<feature type="compositionally biased region" description="Basic and acidic residues" evidence="1">
    <location>
        <begin position="15"/>
        <end position="25"/>
    </location>
</feature>
<dbReference type="Proteomes" id="UP001302602">
    <property type="component" value="Unassembled WGS sequence"/>
</dbReference>
<dbReference type="RefSeq" id="XP_062643521.1">
    <property type="nucleotide sequence ID" value="XM_062789506.1"/>
</dbReference>
<evidence type="ECO:0000313" key="4">
    <source>
        <dbReference type="Proteomes" id="UP001302602"/>
    </source>
</evidence>
<comment type="caution">
    <text evidence="3">The sequence shown here is derived from an EMBL/GenBank/DDBJ whole genome shotgun (WGS) entry which is preliminary data.</text>
</comment>
<evidence type="ECO:0000313" key="3">
    <source>
        <dbReference type="EMBL" id="KAK4119748.1"/>
    </source>
</evidence>
<sequence>MPVFNKARKAWKKVEEWANDDDGRPEPALQTEATLEAESQTESQTESQANSSAEPPPRVPFCYINNNKAIASSYTYVPLSANIKRPIRLLTLLPGPRDADIQCLLTDADLDGVGREEDAGFEALSYVWGDMSNTTPIQIGNAISDIGQNLRSALLHLRYEDRPRTLWVDAVCINQDDIDERSSQVALMGDIYTKATRVVVWLGCPCCLLGTVGPDLSSYRREELKEQVVKVERLFIAIKLLGREAAVVAKEGRQVIPKKGDQYEDGTSYELIRKLDPDWAMVFLDNPWWTRVWTLQEIVLAHDAIMCMGSEEVGWDFLRSATAHYMALGFAAFSGFWFGNKTNSRLEPLNMVISIKEMRQSEAVVGGDVGDELLYYLASSHWRDSKMPHDKIYAVLGFFDKDRHVGIDVDYRFAPANVYHRATRALMERSGNLDVLGFCYPFKVRRVTDLPSWVPDWGSTGNLAAPLMNDAKGKLRTTHASKGSRSNPRWEDDNMTLIVQGHIVDSITKVGSVKPAVFTDDLIEGSADHLLKDPAVLAAAESFPATWDDLDPERPIRHLLSEYWKNFKAAAPLAKKLLSEVIGVVSHKECYIEWQDLIASELKGHPDPNVVFRDILTTSTPYPSGQAETQRRFEQWLKALSSVRRLKGVKLDRISPAMFKTLGFAAGLWKAMEEDEDSFSTYTLHTVRRRLGITQSGRVCLVPKRAEVGDDIALLRGGRVPVVLRPRAGGRGHMELIGEAFVYGIMDGEAFDEAQCVEFKIV</sequence>
<proteinExistence type="predicted"/>
<dbReference type="InterPro" id="IPR010730">
    <property type="entry name" value="HET"/>
</dbReference>
<dbReference type="GeneID" id="87826276"/>
<dbReference type="EMBL" id="MU853245">
    <property type="protein sequence ID" value="KAK4119748.1"/>
    <property type="molecule type" value="Genomic_DNA"/>
</dbReference>
<reference evidence="3" key="1">
    <citation type="journal article" date="2023" name="Mol. Phylogenet. Evol.">
        <title>Genome-scale phylogeny and comparative genomics of the fungal order Sordariales.</title>
        <authorList>
            <person name="Hensen N."/>
            <person name="Bonometti L."/>
            <person name="Westerberg I."/>
            <person name="Brannstrom I.O."/>
            <person name="Guillou S."/>
            <person name="Cros-Aarteil S."/>
            <person name="Calhoun S."/>
            <person name="Haridas S."/>
            <person name="Kuo A."/>
            <person name="Mondo S."/>
            <person name="Pangilinan J."/>
            <person name="Riley R."/>
            <person name="LaButti K."/>
            <person name="Andreopoulos B."/>
            <person name="Lipzen A."/>
            <person name="Chen C."/>
            <person name="Yan M."/>
            <person name="Daum C."/>
            <person name="Ng V."/>
            <person name="Clum A."/>
            <person name="Steindorff A."/>
            <person name="Ohm R.A."/>
            <person name="Martin F."/>
            <person name="Silar P."/>
            <person name="Natvig D.O."/>
            <person name="Lalanne C."/>
            <person name="Gautier V."/>
            <person name="Ament-Velasquez S.L."/>
            <person name="Kruys A."/>
            <person name="Hutchinson M.I."/>
            <person name="Powell A.J."/>
            <person name="Barry K."/>
            <person name="Miller A.N."/>
            <person name="Grigoriev I.V."/>
            <person name="Debuchy R."/>
            <person name="Gladieux P."/>
            <person name="Hiltunen Thoren M."/>
            <person name="Johannesson H."/>
        </authorList>
    </citation>
    <scope>NUCLEOTIDE SEQUENCE</scope>
    <source>
        <strain evidence="3">CBS 731.68</strain>
    </source>
</reference>
<dbReference type="Pfam" id="PF26639">
    <property type="entry name" value="Het-6_barrel"/>
    <property type="match status" value="1"/>
</dbReference>
<dbReference type="AlphaFoldDB" id="A0AAN6TSD5"/>
<organism evidence="3 4">
    <name type="scientific">Parathielavia appendiculata</name>
    <dbReference type="NCBI Taxonomy" id="2587402"/>
    <lineage>
        <taxon>Eukaryota</taxon>
        <taxon>Fungi</taxon>
        <taxon>Dikarya</taxon>
        <taxon>Ascomycota</taxon>
        <taxon>Pezizomycotina</taxon>
        <taxon>Sordariomycetes</taxon>
        <taxon>Sordariomycetidae</taxon>
        <taxon>Sordariales</taxon>
        <taxon>Chaetomiaceae</taxon>
        <taxon>Parathielavia</taxon>
    </lineage>
</organism>
<dbReference type="PANTHER" id="PTHR24148">
    <property type="entry name" value="ANKYRIN REPEAT DOMAIN-CONTAINING PROTEIN 39 HOMOLOG-RELATED"/>
    <property type="match status" value="1"/>
</dbReference>
<dbReference type="PANTHER" id="PTHR24148:SF73">
    <property type="entry name" value="HET DOMAIN PROTEIN (AFU_ORTHOLOGUE AFUA_8G01020)"/>
    <property type="match status" value="1"/>
</dbReference>
<dbReference type="Pfam" id="PF06985">
    <property type="entry name" value="HET"/>
    <property type="match status" value="1"/>
</dbReference>
<evidence type="ECO:0000256" key="1">
    <source>
        <dbReference type="SAM" id="MobiDB-lite"/>
    </source>
</evidence>
<feature type="region of interest" description="Disordered" evidence="1">
    <location>
        <begin position="15"/>
        <end position="58"/>
    </location>
</feature>
<evidence type="ECO:0000259" key="2">
    <source>
        <dbReference type="Pfam" id="PF06985"/>
    </source>
</evidence>
<accession>A0AAN6TSD5</accession>
<protein>
    <submittedName>
        <fullName evidence="3">HET-domain-containing protein</fullName>
    </submittedName>
</protein>